<dbReference type="RefSeq" id="WP_013300667.1">
    <property type="nucleotide sequence ID" value="NC_014414.1"/>
</dbReference>
<keyword evidence="6 8" id="KW-0560">Oxidoreductase</keyword>
<reference evidence="12" key="1">
    <citation type="submission" date="2010-08" db="EMBL/GenBank/DDBJ databases">
        <title>Genome sequence of Parvularcula bermudensis HTCC2503.</title>
        <authorList>
            <person name="Kang D.-M."/>
            <person name="Oh H.-M."/>
            <person name="Cho J.-C."/>
        </authorList>
    </citation>
    <scope>NUCLEOTIDE SEQUENCE [LARGE SCALE GENOMIC DNA]</scope>
    <source>
        <strain evidence="12">ATCC BAA-594 / HTCC2503 / KCTC 12087</strain>
    </source>
</reference>
<dbReference type="GO" id="GO:0004146">
    <property type="term" value="F:dihydrofolate reductase activity"/>
    <property type="evidence" value="ECO:0007669"/>
    <property type="project" value="UniProtKB-EC"/>
</dbReference>
<dbReference type="Proteomes" id="UP000001302">
    <property type="component" value="Chromosome"/>
</dbReference>
<evidence type="ECO:0000256" key="3">
    <source>
        <dbReference type="ARBA" id="ARBA00012856"/>
    </source>
</evidence>
<evidence type="ECO:0000256" key="2">
    <source>
        <dbReference type="ARBA" id="ARBA00009539"/>
    </source>
</evidence>
<dbReference type="PRINTS" id="PR00070">
    <property type="entry name" value="DHFR"/>
</dbReference>
<feature type="domain" description="DHFR" evidence="10">
    <location>
        <begin position="4"/>
        <end position="164"/>
    </location>
</feature>
<evidence type="ECO:0000256" key="9">
    <source>
        <dbReference type="RuleBase" id="RU004474"/>
    </source>
</evidence>
<dbReference type="SUPFAM" id="SSF53597">
    <property type="entry name" value="Dihydrofolate reductase-like"/>
    <property type="match status" value="1"/>
</dbReference>
<dbReference type="GO" id="GO:0005829">
    <property type="term" value="C:cytosol"/>
    <property type="evidence" value="ECO:0007669"/>
    <property type="project" value="TreeGrafter"/>
</dbReference>
<evidence type="ECO:0000256" key="6">
    <source>
        <dbReference type="ARBA" id="ARBA00023002"/>
    </source>
</evidence>
<accession>E0TIA9</accession>
<comment type="catalytic activity">
    <reaction evidence="8">
        <text>(6S)-5,6,7,8-tetrahydrofolate + NADP(+) = 7,8-dihydrofolate + NADPH + H(+)</text>
        <dbReference type="Rhea" id="RHEA:15009"/>
        <dbReference type="ChEBI" id="CHEBI:15378"/>
        <dbReference type="ChEBI" id="CHEBI:57451"/>
        <dbReference type="ChEBI" id="CHEBI:57453"/>
        <dbReference type="ChEBI" id="CHEBI:57783"/>
        <dbReference type="ChEBI" id="CHEBI:58349"/>
        <dbReference type="EC" id="1.5.1.3"/>
    </reaction>
</comment>
<organism evidence="11 12">
    <name type="scientific">Parvularcula bermudensis (strain ATCC BAA-594 / HTCC2503 / KCTC 12087)</name>
    <dbReference type="NCBI Taxonomy" id="314260"/>
    <lineage>
        <taxon>Bacteria</taxon>
        <taxon>Pseudomonadati</taxon>
        <taxon>Pseudomonadota</taxon>
        <taxon>Alphaproteobacteria</taxon>
        <taxon>Parvularculales</taxon>
        <taxon>Parvularculaceae</taxon>
        <taxon>Parvularcula</taxon>
    </lineage>
</organism>
<dbReference type="eggNOG" id="COG0262">
    <property type="taxonomic scope" value="Bacteria"/>
</dbReference>
<dbReference type="STRING" id="314260.PB2503_08189"/>
<dbReference type="GO" id="GO:0046654">
    <property type="term" value="P:tetrahydrofolate biosynthetic process"/>
    <property type="evidence" value="ECO:0007669"/>
    <property type="project" value="UniProtKB-UniPathway"/>
</dbReference>
<name>E0TIA9_PARBH</name>
<dbReference type="EMBL" id="CP002156">
    <property type="protein sequence ID" value="ADM09693.1"/>
    <property type="molecule type" value="Genomic_DNA"/>
</dbReference>
<proteinExistence type="inferred from homology"/>
<gene>
    <name evidence="11" type="ordered locus">PB2503_08189</name>
</gene>
<evidence type="ECO:0000313" key="12">
    <source>
        <dbReference type="Proteomes" id="UP000001302"/>
    </source>
</evidence>
<evidence type="ECO:0000256" key="4">
    <source>
        <dbReference type="ARBA" id="ARBA00022563"/>
    </source>
</evidence>
<dbReference type="InterPro" id="IPR017925">
    <property type="entry name" value="DHFR_CS"/>
</dbReference>
<comment type="function">
    <text evidence="7 8">Key enzyme in folate metabolism. Catalyzes an essential reaction for de novo glycine and purine synthesis, and for DNA precursor synthesis.</text>
</comment>
<sequence length="166" mass="18242">MSPRISLVVAVADNGVIGKDGTLPWRMRDDLKWFKSVTTGKPIVMGRTTWESLGDPLPQRRNIVVSRQLDNAPEGSEVFAELDEALTAAAGSGADEICVIGGAQLYTAAMARADRLYVTRVHGTPEGDTLFTLPDETGWTRTILRRIEKGSHNDFDATVEQWDRKA</sequence>
<dbReference type="InterPro" id="IPR024072">
    <property type="entry name" value="DHFR-like_dom_sf"/>
</dbReference>
<dbReference type="PANTHER" id="PTHR48069">
    <property type="entry name" value="DIHYDROFOLATE REDUCTASE"/>
    <property type="match status" value="1"/>
</dbReference>
<dbReference type="GO" id="GO:0046655">
    <property type="term" value="P:folic acid metabolic process"/>
    <property type="evidence" value="ECO:0007669"/>
    <property type="project" value="TreeGrafter"/>
</dbReference>
<dbReference type="Gene3D" id="3.40.430.10">
    <property type="entry name" value="Dihydrofolate Reductase, subunit A"/>
    <property type="match status" value="1"/>
</dbReference>
<evidence type="ECO:0000256" key="5">
    <source>
        <dbReference type="ARBA" id="ARBA00022857"/>
    </source>
</evidence>
<protein>
    <recommendedName>
        <fullName evidence="3 8">Dihydrofolate reductase</fullName>
        <ecNumber evidence="3 8">1.5.1.3</ecNumber>
    </recommendedName>
</protein>
<dbReference type="PROSITE" id="PS00075">
    <property type="entry name" value="DHFR_1"/>
    <property type="match status" value="1"/>
</dbReference>
<dbReference type="OrthoDB" id="9804315at2"/>
<evidence type="ECO:0000256" key="8">
    <source>
        <dbReference type="PIRNR" id="PIRNR000194"/>
    </source>
</evidence>
<evidence type="ECO:0000256" key="1">
    <source>
        <dbReference type="ARBA" id="ARBA00004903"/>
    </source>
</evidence>
<dbReference type="PANTHER" id="PTHR48069:SF3">
    <property type="entry name" value="DIHYDROFOLATE REDUCTASE"/>
    <property type="match status" value="1"/>
</dbReference>
<dbReference type="AlphaFoldDB" id="E0TIA9"/>
<dbReference type="CDD" id="cd00209">
    <property type="entry name" value="DHFR"/>
    <property type="match status" value="1"/>
</dbReference>
<dbReference type="GO" id="GO:0050661">
    <property type="term" value="F:NADP binding"/>
    <property type="evidence" value="ECO:0007669"/>
    <property type="project" value="InterPro"/>
</dbReference>
<dbReference type="KEGG" id="pbr:PB2503_08189"/>
<dbReference type="GO" id="GO:0046452">
    <property type="term" value="P:dihydrofolate metabolic process"/>
    <property type="evidence" value="ECO:0007669"/>
    <property type="project" value="TreeGrafter"/>
</dbReference>
<keyword evidence="5 8" id="KW-0521">NADP</keyword>
<dbReference type="HOGENOM" id="CLU_043966_5_1_5"/>
<dbReference type="PROSITE" id="PS51330">
    <property type="entry name" value="DHFR_2"/>
    <property type="match status" value="1"/>
</dbReference>
<keyword evidence="4 8" id="KW-0554">One-carbon metabolism</keyword>
<keyword evidence="12" id="KW-1185">Reference proteome</keyword>
<dbReference type="InterPro" id="IPR001796">
    <property type="entry name" value="DHFR_dom"/>
</dbReference>
<evidence type="ECO:0000313" key="11">
    <source>
        <dbReference type="EMBL" id="ADM09693.1"/>
    </source>
</evidence>
<comment type="pathway">
    <text evidence="1 8">Cofactor biosynthesis; tetrahydrofolate biosynthesis; 5,6,7,8-tetrahydrofolate from 7,8-dihydrofolate: step 1/1.</text>
</comment>
<evidence type="ECO:0000256" key="7">
    <source>
        <dbReference type="ARBA" id="ARBA00025067"/>
    </source>
</evidence>
<dbReference type="GO" id="GO:0006730">
    <property type="term" value="P:one-carbon metabolic process"/>
    <property type="evidence" value="ECO:0007669"/>
    <property type="project" value="UniProtKB-KW"/>
</dbReference>
<dbReference type="Pfam" id="PF00186">
    <property type="entry name" value="DHFR_1"/>
    <property type="match status" value="1"/>
</dbReference>
<evidence type="ECO:0000259" key="10">
    <source>
        <dbReference type="PROSITE" id="PS51330"/>
    </source>
</evidence>
<dbReference type="PIRSF" id="PIRSF000194">
    <property type="entry name" value="DHFR"/>
    <property type="match status" value="1"/>
</dbReference>
<dbReference type="UniPathway" id="UPA00077">
    <property type="reaction ID" value="UER00158"/>
</dbReference>
<dbReference type="InterPro" id="IPR012259">
    <property type="entry name" value="DHFR"/>
</dbReference>
<comment type="similarity">
    <text evidence="2 8 9">Belongs to the dihydrofolate reductase family.</text>
</comment>
<reference evidence="11 12" key="2">
    <citation type="journal article" date="2011" name="J. Bacteriol.">
        <title>Complete genome sequence of strain HTCC2503T of Parvularcula bermudensis, the type species of the order "Parvularculales" in the class Alphaproteobacteria.</title>
        <authorList>
            <person name="Oh H.M."/>
            <person name="Kang I."/>
            <person name="Vergin K.L."/>
            <person name="Kang D."/>
            <person name="Rhee K.H."/>
            <person name="Giovannoni S.J."/>
            <person name="Cho J.C."/>
        </authorList>
    </citation>
    <scope>NUCLEOTIDE SEQUENCE [LARGE SCALE GENOMIC DNA]</scope>
    <source>
        <strain evidence="12">ATCC BAA-594 / HTCC2503 / KCTC 12087</strain>
    </source>
</reference>
<dbReference type="EC" id="1.5.1.3" evidence="3 8"/>